<dbReference type="SUPFAM" id="SSF54106">
    <property type="entry name" value="LysM domain"/>
    <property type="match status" value="2"/>
</dbReference>
<reference evidence="7 8" key="1">
    <citation type="submission" date="2023-01" db="EMBL/GenBank/DDBJ databases">
        <title>Analysis of 21 Apiospora genomes using comparative genomics revels a genus with tremendous synthesis potential of carbohydrate active enzymes and secondary metabolites.</title>
        <authorList>
            <person name="Sorensen T."/>
        </authorList>
    </citation>
    <scope>NUCLEOTIDE SEQUENCE [LARGE SCALE GENOMIC DNA]</scope>
    <source>
        <strain evidence="7 8">CBS 114990</strain>
    </source>
</reference>
<proteinExistence type="inferred from homology"/>
<feature type="domain" description="LysM" evidence="6">
    <location>
        <begin position="348"/>
        <end position="392"/>
    </location>
</feature>
<feature type="signal peptide" evidence="5">
    <location>
        <begin position="1"/>
        <end position="19"/>
    </location>
</feature>
<dbReference type="InterPro" id="IPR018392">
    <property type="entry name" value="LysM"/>
</dbReference>
<protein>
    <recommendedName>
        <fullName evidence="6">LysM domain-containing protein</fullName>
    </recommendedName>
</protein>
<dbReference type="InterPro" id="IPR052210">
    <property type="entry name" value="LysM1-like"/>
</dbReference>
<dbReference type="Gene3D" id="3.10.350.10">
    <property type="entry name" value="LysM domain"/>
    <property type="match status" value="5"/>
</dbReference>
<evidence type="ECO:0000259" key="6">
    <source>
        <dbReference type="PROSITE" id="PS51782"/>
    </source>
</evidence>
<dbReference type="PROSITE" id="PS51257">
    <property type="entry name" value="PROKAR_LIPOPROTEIN"/>
    <property type="match status" value="1"/>
</dbReference>
<evidence type="ECO:0000256" key="1">
    <source>
        <dbReference type="ARBA" id="ARBA00022669"/>
    </source>
</evidence>
<name>A0ABR1WDI0_9PEZI</name>
<comment type="similarity">
    <text evidence="3">Belongs to the secreted LysM effector family.</text>
</comment>
<dbReference type="PANTHER" id="PTHR34997:SF1">
    <property type="entry name" value="PEPTIDOGLYCAN-BINDING LYSIN DOMAIN"/>
    <property type="match status" value="1"/>
</dbReference>
<organism evidence="7 8">
    <name type="scientific">Apiospora hydei</name>
    <dbReference type="NCBI Taxonomy" id="1337664"/>
    <lineage>
        <taxon>Eukaryota</taxon>
        <taxon>Fungi</taxon>
        <taxon>Dikarya</taxon>
        <taxon>Ascomycota</taxon>
        <taxon>Pezizomycotina</taxon>
        <taxon>Sordariomycetes</taxon>
        <taxon>Xylariomycetidae</taxon>
        <taxon>Amphisphaeriales</taxon>
        <taxon>Apiosporaceae</taxon>
        <taxon>Apiospora</taxon>
    </lineage>
</organism>
<dbReference type="Pfam" id="PF01476">
    <property type="entry name" value="LysM"/>
    <property type="match status" value="5"/>
</dbReference>
<gene>
    <name evidence="7" type="ORF">PG997_008885</name>
</gene>
<feature type="domain" description="LysM" evidence="6">
    <location>
        <begin position="236"/>
        <end position="280"/>
    </location>
</feature>
<dbReference type="GeneID" id="92046260"/>
<feature type="compositionally biased region" description="Low complexity" evidence="4">
    <location>
        <begin position="140"/>
        <end position="213"/>
    </location>
</feature>
<keyword evidence="1" id="KW-0147">Chitin-binding</keyword>
<comment type="caution">
    <text evidence="7">The sequence shown here is derived from an EMBL/GenBank/DDBJ whole genome shotgun (WGS) entry which is preliminary data.</text>
</comment>
<feature type="compositionally biased region" description="Basic residues" evidence="4">
    <location>
        <begin position="544"/>
        <end position="553"/>
    </location>
</feature>
<sequence>MKIMELLLLLACSLSLAAASCSQPYTVVSGDSCWSIYTSHGLSSDQFYAMNPPLSASNCPLSIGQVVCVGNSQGQSQSQGQGTACSQYGAVKSGDNCNSFIARYNPSMTLQQLYVLNPQINSGCSNLAVGQQLCYQGAPPTTSSFSSTSRPTTSSQTSRTSKPTPSTSVPPTVASSKSSASSSSASIPSSSSSSKIGGPMSSSTSGGIPTSSSAGPMPTAIQGMNLTNSLPFSCNTTYISTVNDTCGSIAANFSLSLNQLQVMNPNLACNNLQNATALCTRDGRAGCLAFTEIANGDTCASIAARAQIGLQALTAYNPDLDCTHLPSSIGVPLCTSLMVPPCASLSSSTYYVQPNDTCASIALSQNTTLDNIITLNPVADCSAVGVGAQKLCLQRDISVKLPDQVNYQLLGLLVNAFHSNDSTLVPKYETYLSAPSNVSAAAVMNELYPMFLTSGGQQTLSGLEATNHFIAGLETAYTGKTRADYCNITSAGAPTDVSRCFCGTSYPFLTCVAKMYQILNSKNATTSQPMHKRSPAGASLLSSRPKRSKRAKAAKREEPDCSLDQAFSFETAISANGASTSANTEKCFGCEVCAPIPGTILCFKVGAHCVPTSVPVSTTLG</sequence>
<keyword evidence="2" id="KW-0843">Virulence</keyword>
<feature type="chain" id="PRO_5045047643" description="LysM domain-containing protein" evidence="5">
    <location>
        <begin position="20"/>
        <end position="621"/>
    </location>
</feature>
<keyword evidence="8" id="KW-1185">Reference proteome</keyword>
<accession>A0ABR1WDI0</accession>
<feature type="region of interest" description="Disordered" evidence="4">
    <location>
        <begin position="524"/>
        <end position="559"/>
    </location>
</feature>
<dbReference type="SMART" id="SM00257">
    <property type="entry name" value="LysM"/>
    <property type="match status" value="5"/>
</dbReference>
<dbReference type="Proteomes" id="UP001433268">
    <property type="component" value="Unassembled WGS sequence"/>
</dbReference>
<dbReference type="PROSITE" id="PS51782">
    <property type="entry name" value="LYSM"/>
    <property type="match status" value="4"/>
</dbReference>
<feature type="domain" description="LysM" evidence="6">
    <location>
        <begin position="23"/>
        <end position="69"/>
    </location>
</feature>
<evidence type="ECO:0000313" key="8">
    <source>
        <dbReference type="Proteomes" id="UP001433268"/>
    </source>
</evidence>
<dbReference type="CDD" id="cd00118">
    <property type="entry name" value="LysM"/>
    <property type="match status" value="5"/>
</dbReference>
<evidence type="ECO:0000256" key="3">
    <source>
        <dbReference type="ARBA" id="ARBA00044955"/>
    </source>
</evidence>
<keyword evidence="5" id="KW-0732">Signal</keyword>
<evidence type="ECO:0000313" key="7">
    <source>
        <dbReference type="EMBL" id="KAK8081067.1"/>
    </source>
</evidence>
<evidence type="ECO:0000256" key="4">
    <source>
        <dbReference type="SAM" id="MobiDB-lite"/>
    </source>
</evidence>
<evidence type="ECO:0000256" key="2">
    <source>
        <dbReference type="ARBA" id="ARBA00023026"/>
    </source>
</evidence>
<evidence type="ECO:0000256" key="5">
    <source>
        <dbReference type="SAM" id="SignalP"/>
    </source>
</evidence>
<feature type="region of interest" description="Disordered" evidence="4">
    <location>
        <begin position="140"/>
        <end position="220"/>
    </location>
</feature>
<dbReference type="InterPro" id="IPR036779">
    <property type="entry name" value="LysM_dom_sf"/>
</dbReference>
<dbReference type="EMBL" id="JAQQWN010000006">
    <property type="protein sequence ID" value="KAK8081067.1"/>
    <property type="molecule type" value="Genomic_DNA"/>
</dbReference>
<feature type="domain" description="LysM" evidence="6">
    <location>
        <begin position="87"/>
        <end position="135"/>
    </location>
</feature>
<dbReference type="RefSeq" id="XP_066668542.1">
    <property type="nucleotide sequence ID" value="XM_066813200.1"/>
</dbReference>
<dbReference type="PANTHER" id="PTHR34997">
    <property type="entry name" value="AM15"/>
    <property type="match status" value="1"/>
</dbReference>